<organism evidence="1 2">
    <name type="scientific">Tuber aestivum</name>
    <name type="common">summer truffle</name>
    <dbReference type="NCBI Taxonomy" id="59557"/>
    <lineage>
        <taxon>Eukaryota</taxon>
        <taxon>Fungi</taxon>
        <taxon>Dikarya</taxon>
        <taxon>Ascomycota</taxon>
        <taxon>Pezizomycotina</taxon>
        <taxon>Pezizomycetes</taxon>
        <taxon>Pezizales</taxon>
        <taxon>Tuberaceae</taxon>
        <taxon>Tuber</taxon>
    </lineage>
</organism>
<keyword evidence="2" id="KW-1185">Reference proteome</keyword>
<dbReference type="Proteomes" id="UP001412239">
    <property type="component" value="Unassembled WGS sequence"/>
</dbReference>
<dbReference type="Gene3D" id="2.40.30.140">
    <property type="match status" value="1"/>
</dbReference>
<dbReference type="EMBL" id="LN890999">
    <property type="protein sequence ID" value="CUS12189.1"/>
    <property type="molecule type" value="Genomic_DNA"/>
</dbReference>
<evidence type="ECO:0000313" key="2">
    <source>
        <dbReference type="Proteomes" id="UP001412239"/>
    </source>
</evidence>
<gene>
    <name evidence="1" type="ORF">GSTUAT00003701001</name>
</gene>
<dbReference type="SUPFAM" id="SSF51445">
    <property type="entry name" value="(Trans)glycosidases"/>
    <property type="match status" value="1"/>
</dbReference>
<dbReference type="InterPro" id="IPR017853">
    <property type="entry name" value="GH"/>
</dbReference>
<reference evidence="1" key="1">
    <citation type="submission" date="2015-10" db="EMBL/GenBank/DDBJ databases">
        <authorList>
            <person name="Regsiter A."/>
            <person name="william w."/>
        </authorList>
    </citation>
    <scope>NUCLEOTIDE SEQUENCE</scope>
    <source>
        <strain evidence="1">Montdore</strain>
    </source>
</reference>
<name>A0A292PXA6_9PEZI</name>
<evidence type="ECO:0000313" key="1">
    <source>
        <dbReference type="EMBL" id="CUS12189.1"/>
    </source>
</evidence>
<accession>A0A292PXA6</accession>
<dbReference type="AlphaFoldDB" id="A0A292PXA6"/>
<sequence length="212" mass="24857">MVRTYQMGTKNPLSAYGTQQNITISVFNTVLNHKANAEHTEWYQVVEASPEDRKEVISEPYEIEAWLSFAFATRGDTYSQMKSHWYHLGIDYNQEDQKKAIYKITGDNEEKEWCQYVDTSGLGNYDYLMFANIDYSNPNFRNDMENWGIWVARGLGLGEFRWNIPLHIISASANHFSTRFDAVRHLSSEFLKEFIDHLDKTLGEDWFFVGEY</sequence>
<protein>
    <submittedName>
        <fullName evidence="1">Uncharacterized protein</fullName>
    </submittedName>
</protein>
<proteinExistence type="predicted"/>